<reference evidence="1" key="2">
    <citation type="journal article" date="2015" name="Data Brief">
        <title>Shoot transcriptome of the giant reed, Arundo donax.</title>
        <authorList>
            <person name="Barrero R.A."/>
            <person name="Guerrero F.D."/>
            <person name="Moolhuijzen P."/>
            <person name="Goolsby J.A."/>
            <person name="Tidwell J."/>
            <person name="Bellgard S.E."/>
            <person name="Bellgard M.I."/>
        </authorList>
    </citation>
    <scope>NUCLEOTIDE SEQUENCE</scope>
    <source>
        <tissue evidence="1">Shoot tissue taken approximately 20 cm above the soil surface</tissue>
    </source>
</reference>
<sequence>MSLSYTLGFSHFFLFLSPVSAFLCLKH</sequence>
<dbReference type="AlphaFoldDB" id="A0A0A9HXA4"/>
<protein>
    <submittedName>
        <fullName evidence="1">Uncharacterized protein</fullName>
    </submittedName>
</protein>
<proteinExistence type="predicted"/>
<reference evidence="1" key="1">
    <citation type="submission" date="2014-09" db="EMBL/GenBank/DDBJ databases">
        <authorList>
            <person name="Magalhaes I.L.F."/>
            <person name="Oliveira U."/>
            <person name="Santos F.R."/>
            <person name="Vidigal T.H.D.A."/>
            <person name="Brescovit A.D."/>
            <person name="Santos A.J."/>
        </authorList>
    </citation>
    <scope>NUCLEOTIDE SEQUENCE</scope>
    <source>
        <tissue evidence="1">Shoot tissue taken approximately 20 cm above the soil surface</tissue>
    </source>
</reference>
<accession>A0A0A9HXA4</accession>
<organism evidence="1">
    <name type="scientific">Arundo donax</name>
    <name type="common">Giant reed</name>
    <name type="synonym">Donax arundinaceus</name>
    <dbReference type="NCBI Taxonomy" id="35708"/>
    <lineage>
        <taxon>Eukaryota</taxon>
        <taxon>Viridiplantae</taxon>
        <taxon>Streptophyta</taxon>
        <taxon>Embryophyta</taxon>
        <taxon>Tracheophyta</taxon>
        <taxon>Spermatophyta</taxon>
        <taxon>Magnoliopsida</taxon>
        <taxon>Liliopsida</taxon>
        <taxon>Poales</taxon>
        <taxon>Poaceae</taxon>
        <taxon>PACMAD clade</taxon>
        <taxon>Arundinoideae</taxon>
        <taxon>Arundineae</taxon>
        <taxon>Arundo</taxon>
    </lineage>
</organism>
<name>A0A0A9HXA4_ARUDO</name>
<dbReference type="EMBL" id="GBRH01160378">
    <property type="protein sequence ID" value="JAE37518.1"/>
    <property type="molecule type" value="Transcribed_RNA"/>
</dbReference>
<evidence type="ECO:0000313" key="1">
    <source>
        <dbReference type="EMBL" id="JAE37518.1"/>
    </source>
</evidence>